<evidence type="ECO:0000313" key="3">
    <source>
        <dbReference type="Proteomes" id="UP000243723"/>
    </source>
</evidence>
<name>A0A2P8A497_9PEZI</name>
<feature type="compositionally biased region" description="Low complexity" evidence="1">
    <location>
        <begin position="250"/>
        <end position="261"/>
    </location>
</feature>
<feature type="region of interest" description="Disordered" evidence="1">
    <location>
        <begin position="127"/>
        <end position="268"/>
    </location>
</feature>
<sequence length="365" mass="38730">MTSPPGGGSVGLSSAKAAFKRRSTRRQISDPIVQPQYSTRTAFYHNAGCQRTASPGNSSQTAPSSVSPARLDASIAEKGPHSDHSRKRSSSYYDTNTVGYLATPYSHTISDFRVKSLFHQSPNPATGLATSTAVTPMPPVLPIPASSSPTTKGSNTPPNPLRSKKSQGSLRRQLSRFRKGSAPEALSRTSSKRPRVGSWSSGDDRSLSGDERGGRESRGTIRVVMSPPHREPLPMGFGPVLKANMPPPSVQGSQSGQQMQSILPPGMAYGSTKVPFPAAVQQYPANTGEKLQQGQGYSLNTPPQPHSGVQGLGSPYTPSKVRGGNGEMLGENGSRETTFGEMMERAGVQAGRRDLERARGPLYGS</sequence>
<reference evidence="2 3" key="1">
    <citation type="submission" date="2017-05" db="EMBL/GenBank/DDBJ databases">
        <title>Draft genome sequence of Elsinoe australis.</title>
        <authorList>
            <person name="Cheng Q."/>
        </authorList>
    </citation>
    <scope>NUCLEOTIDE SEQUENCE [LARGE SCALE GENOMIC DNA]</scope>
    <source>
        <strain evidence="2 3">NL1</strain>
    </source>
</reference>
<dbReference type="AlphaFoldDB" id="A0A2P8A497"/>
<feature type="compositionally biased region" description="Polar residues" evidence="1">
    <location>
        <begin position="49"/>
        <end position="67"/>
    </location>
</feature>
<feature type="compositionally biased region" description="Gly residues" evidence="1">
    <location>
        <begin position="1"/>
        <end position="10"/>
    </location>
</feature>
<accession>A0A2P8A497</accession>
<organism evidence="2 3">
    <name type="scientific">Elsinoe australis</name>
    <dbReference type="NCBI Taxonomy" id="40998"/>
    <lineage>
        <taxon>Eukaryota</taxon>
        <taxon>Fungi</taxon>
        <taxon>Dikarya</taxon>
        <taxon>Ascomycota</taxon>
        <taxon>Pezizomycotina</taxon>
        <taxon>Dothideomycetes</taxon>
        <taxon>Dothideomycetidae</taxon>
        <taxon>Myriangiales</taxon>
        <taxon>Elsinoaceae</taxon>
        <taxon>Elsinoe</taxon>
    </lineage>
</organism>
<evidence type="ECO:0000256" key="1">
    <source>
        <dbReference type="SAM" id="MobiDB-lite"/>
    </source>
</evidence>
<evidence type="ECO:0000313" key="2">
    <source>
        <dbReference type="EMBL" id="PSK55286.1"/>
    </source>
</evidence>
<dbReference type="OrthoDB" id="3943568at2759"/>
<proteinExistence type="predicted"/>
<feature type="region of interest" description="Disordered" evidence="1">
    <location>
        <begin position="290"/>
        <end position="365"/>
    </location>
</feature>
<feature type="region of interest" description="Disordered" evidence="1">
    <location>
        <begin position="1"/>
        <end position="93"/>
    </location>
</feature>
<keyword evidence="3" id="KW-1185">Reference proteome</keyword>
<dbReference type="Proteomes" id="UP000243723">
    <property type="component" value="Unassembled WGS sequence"/>
</dbReference>
<dbReference type="EMBL" id="NHZQ01000067">
    <property type="protein sequence ID" value="PSK55286.1"/>
    <property type="molecule type" value="Genomic_DNA"/>
</dbReference>
<feature type="compositionally biased region" description="Polar residues" evidence="1">
    <location>
        <begin position="145"/>
        <end position="156"/>
    </location>
</feature>
<protein>
    <submittedName>
        <fullName evidence="2">Uncharacterized protein</fullName>
    </submittedName>
</protein>
<feature type="compositionally biased region" description="Polar residues" evidence="1">
    <location>
        <begin position="290"/>
        <end position="301"/>
    </location>
</feature>
<feature type="compositionally biased region" description="Basic and acidic residues" evidence="1">
    <location>
        <begin position="202"/>
        <end position="219"/>
    </location>
</feature>
<comment type="caution">
    <text evidence="2">The sequence shown here is derived from an EMBL/GenBank/DDBJ whole genome shotgun (WGS) entry which is preliminary data.</text>
</comment>
<gene>
    <name evidence="2" type="ORF">B9Z65_2675</name>
</gene>